<gene>
    <name evidence="3" type="ORF">BCR34DRAFT_570152</name>
</gene>
<dbReference type="PANTHER" id="PTHR21974">
    <property type="entry name" value="RE15880P"/>
    <property type="match status" value="1"/>
</dbReference>
<keyword evidence="1" id="KW-0175">Coiled coil</keyword>
<organism evidence="3 4">
    <name type="scientific">Clohesyomyces aquaticus</name>
    <dbReference type="NCBI Taxonomy" id="1231657"/>
    <lineage>
        <taxon>Eukaryota</taxon>
        <taxon>Fungi</taxon>
        <taxon>Dikarya</taxon>
        <taxon>Ascomycota</taxon>
        <taxon>Pezizomycotina</taxon>
        <taxon>Dothideomycetes</taxon>
        <taxon>Pleosporomycetidae</taxon>
        <taxon>Pleosporales</taxon>
        <taxon>Lindgomycetaceae</taxon>
        <taxon>Clohesyomyces</taxon>
    </lineage>
</organism>
<accession>A0A1Y1ZCY0</accession>
<protein>
    <submittedName>
        <fullName evidence="3">Uncharacterized protein</fullName>
    </submittedName>
</protein>
<evidence type="ECO:0000313" key="4">
    <source>
        <dbReference type="Proteomes" id="UP000193144"/>
    </source>
</evidence>
<feature type="coiled-coil region" evidence="1">
    <location>
        <begin position="117"/>
        <end position="151"/>
    </location>
</feature>
<dbReference type="OrthoDB" id="2562743at2759"/>
<evidence type="ECO:0000256" key="1">
    <source>
        <dbReference type="SAM" id="Coils"/>
    </source>
</evidence>
<keyword evidence="4" id="KW-1185">Reference proteome</keyword>
<dbReference type="EMBL" id="MCFA01000104">
    <property type="protein sequence ID" value="ORY08049.1"/>
    <property type="molecule type" value="Genomic_DNA"/>
</dbReference>
<evidence type="ECO:0000313" key="3">
    <source>
        <dbReference type="EMBL" id="ORY08049.1"/>
    </source>
</evidence>
<evidence type="ECO:0000256" key="2">
    <source>
        <dbReference type="SAM" id="MobiDB-lite"/>
    </source>
</evidence>
<dbReference type="Proteomes" id="UP000193144">
    <property type="component" value="Unassembled WGS sequence"/>
</dbReference>
<feature type="compositionally biased region" description="Gly residues" evidence="2">
    <location>
        <begin position="347"/>
        <end position="360"/>
    </location>
</feature>
<dbReference type="AlphaFoldDB" id="A0A1Y1ZCY0"/>
<sequence>MTSIQQKLQDASAQNTHLLSGLRETASAPSELSQHESYIHDLTTQLRSTQKRVSDLKAKTAAELKDHKKYSESTFRRIAHKASGRKDRFAEKAQKEEREYFYAIQEQKTGEDDLAYVRQLLAEAESKKQELIALKEKHEALQRELDALYTSIFEGYTPEFPDEDEKEHAYQNSSEYVRQASQNLEKTKHVLFLLRETGKKLHEATKHLASAHSMSTYDMFGGGTLSSMQKRNYLERAESAISQVRILQNQIAQLDPNAADLGPMMIASGSIWSDIVFDNIFSDMDMHDKIKDSEMQLERAGKKFREKMRVVEGREKEERGEVQRAGEGMERARMELQMARERAFESVGGGAGGSVDGGHQSGQLGNEEAPPPYTA</sequence>
<proteinExistence type="predicted"/>
<feature type="region of interest" description="Disordered" evidence="2">
    <location>
        <begin position="342"/>
        <end position="375"/>
    </location>
</feature>
<dbReference type="PANTHER" id="PTHR21974:SF2">
    <property type="entry name" value="RE15880P"/>
    <property type="match status" value="1"/>
</dbReference>
<name>A0A1Y1ZCY0_9PLEO</name>
<comment type="caution">
    <text evidence="3">The sequence shown here is derived from an EMBL/GenBank/DDBJ whole genome shotgun (WGS) entry which is preliminary data.</text>
</comment>
<reference evidence="3 4" key="1">
    <citation type="submission" date="2016-07" db="EMBL/GenBank/DDBJ databases">
        <title>Pervasive Adenine N6-methylation of Active Genes in Fungi.</title>
        <authorList>
            <consortium name="DOE Joint Genome Institute"/>
            <person name="Mondo S.J."/>
            <person name="Dannebaum R.O."/>
            <person name="Kuo R.C."/>
            <person name="Labutti K."/>
            <person name="Haridas S."/>
            <person name="Kuo A."/>
            <person name="Salamov A."/>
            <person name="Ahrendt S.R."/>
            <person name="Lipzen A."/>
            <person name="Sullivan W."/>
            <person name="Andreopoulos W.B."/>
            <person name="Clum A."/>
            <person name="Lindquist E."/>
            <person name="Daum C."/>
            <person name="Ramamoorthy G.K."/>
            <person name="Gryganskyi A."/>
            <person name="Culley D."/>
            <person name="Magnuson J.K."/>
            <person name="James T.Y."/>
            <person name="O'Malley M.A."/>
            <person name="Stajich J.E."/>
            <person name="Spatafora J.W."/>
            <person name="Visel A."/>
            <person name="Grigoriev I.V."/>
        </authorList>
    </citation>
    <scope>NUCLEOTIDE SEQUENCE [LARGE SCALE GENOMIC DNA]</scope>
    <source>
        <strain evidence="3 4">CBS 115471</strain>
    </source>
</reference>
<dbReference type="STRING" id="1231657.A0A1Y1ZCY0"/>